<feature type="transmembrane region" description="Helical" evidence="1">
    <location>
        <begin position="77"/>
        <end position="96"/>
    </location>
</feature>
<protein>
    <submittedName>
        <fullName evidence="2">Energy-coupled thiamine transporter ThiT</fullName>
    </submittedName>
</protein>
<sequence>MRKSTEKLAFSGVCIALSMVLGMVKLFSLPMGGSVTACSMLFATLPGFFFGTGYGLLSGFAYGLISFFLKPEFYSPAQFVVDYIFAFSALGISGFFSNKKNGLYIGYLAACLGRFIFAFLSGLLFFAAYAPEGMSPVWYSFAYNISYIGIEAAITIAVLFLPVVYRTIYRLKGKFRQNEEVNLIHS</sequence>
<dbReference type="Proteomes" id="UP000709351">
    <property type="component" value="Unassembled WGS sequence"/>
</dbReference>
<feature type="transmembrane region" description="Helical" evidence="1">
    <location>
        <begin position="141"/>
        <end position="165"/>
    </location>
</feature>
<name>A0A930GXE3_9FIRM</name>
<proteinExistence type="predicted"/>
<dbReference type="GO" id="GO:0005886">
    <property type="term" value="C:plasma membrane"/>
    <property type="evidence" value="ECO:0007669"/>
    <property type="project" value="InterPro"/>
</dbReference>
<feature type="transmembrane region" description="Helical" evidence="1">
    <location>
        <begin position="6"/>
        <end position="28"/>
    </location>
</feature>
<organism evidence="2 3">
    <name type="scientific">Oribacterium parvum</name>
    <dbReference type="NCBI Taxonomy" id="1501329"/>
    <lineage>
        <taxon>Bacteria</taxon>
        <taxon>Bacillati</taxon>
        <taxon>Bacillota</taxon>
        <taxon>Clostridia</taxon>
        <taxon>Lachnospirales</taxon>
        <taxon>Lachnospiraceae</taxon>
        <taxon>Oribacterium</taxon>
    </lineage>
</organism>
<dbReference type="AlphaFoldDB" id="A0A930GXE3"/>
<accession>A0A930GXE3</accession>
<evidence type="ECO:0000256" key="1">
    <source>
        <dbReference type="SAM" id="Phobius"/>
    </source>
</evidence>
<evidence type="ECO:0000313" key="2">
    <source>
        <dbReference type="EMBL" id="MBF1283350.1"/>
    </source>
</evidence>
<dbReference type="EMBL" id="JABZRD010000099">
    <property type="protein sequence ID" value="MBF1283350.1"/>
    <property type="molecule type" value="Genomic_DNA"/>
</dbReference>
<evidence type="ECO:0000313" key="3">
    <source>
        <dbReference type="Proteomes" id="UP000709351"/>
    </source>
</evidence>
<dbReference type="GO" id="GO:0015234">
    <property type="term" value="F:thiamine transmembrane transporter activity"/>
    <property type="evidence" value="ECO:0007669"/>
    <property type="project" value="InterPro"/>
</dbReference>
<dbReference type="InterPro" id="IPR012651">
    <property type="entry name" value="Thia_Transptr_ThiT"/>
</dbReference>
<feature type="transmembrane region" description="Helical" evidence="1">
    <location>
        <begin position="40"/>
        <end position="65"/>
    </location>
</feature>
<reference evidence="2" key="1">
    <citation type="submission" date="2020-04" db="EMBL/GenBank/DDBJ databases">
        <title>Deep metagenomics examines the oral microbiome during advanced dental caries in children, revealing novel taxa and co-occurrences with host molecules.</title>
        <authorList>
            <person name="Baker J.L."/>
            <person name="Morton J.T."/>
            <person name="Dinis M."/>
            <person name="Alvarez R."/>
            <person name="Tran N.C."/>
            <person name="Knight R."/>
            <person name="Edlund A."/>
        </authorList>
    </citation>
    <scope>NUCLEOTIDE SEQUENCE</scope>
    <source>
        <strain evidence="2">JCVI_24_bin.2</strain>
    </source>
</reference>
<keyword evidence="1" id="KW-0472">Membrane</keyword>
<dbReference type="Gene3D" id="1.10.1760.20">
    <property type="match status" value="1"/>
</dbReference>
<keyword evidence="1" id="KW-0812">Transmembrane</keyword>
<dbReference type="Pfam" id="PF09515">
    <property type="entry name" value="Thia_YuaJ"/>
    <property type="match status" value="1"/>
</dbReference>
<keyword evidence="1" id="KW-1133">Transmembrane helix</keyword>
<feature type="transmembrane region" description="Helical" evidence="1">
    <location>
        <begin position="103"/>
        <end position="129"/>
    </location>
</feature>
<dbReference type="RefSeq" id="WP_009535239.1">
    <property type="nucleotide sequence ID" value="NZ_CAUTDC010000002.1"/>
</dbReference>
<comment type="caution">
    <text evidence="2">The sequence shown here is derived from an EMBL/GenBank/DDBJ whole genome shotgun (WGS) entry which is preliminary data.</text>
</comment>
<gene>
    <name evidence="2" type="ORF">HXM93_02280</name>
</gene>